<comment type="caution">
    <text evidence="1">The sequence shown here is derived from an EMBL/GenBank/DDBJ whole genome shotgun (WGS) entry which is preliminary data.</text>
</comment>
<gene>
    <name evidence="1" type="primary">thiS</name>
    <name evidence="1" type="ORF">GU927_013360</name>
</gene>
<name>A0ABS6J513_9RHOB</name>
<sequence>MRIELNGLPTEVAAANLADALTALGYGSSTLATALNGGFIPVAARATTPLHDGDRVEVLAPMQGG</sequence>
<protein>
    <submittedName>
        <fullName evidence="1">Sulfur carrier protein ThiS</fullName>
    </submittedName>
</protein>
<dbReference type="NCBIfam" id="TIGR01683">
    <property type="entry name" value="thiS"/>
    <property type="match status" value="1"/>
</dbReference>
<dbReference type="InterPro" id="IPR003749">
    <property type="entry name" value="ThiS/MoaD-like"/>
</dbReference>
<dbReference type="CDD" id="cd00565">
    <property type="entry name" value="Ubl_ThiS"/>
    <property type="match status" value="1"/>
</dbReference>
<dbReference type="InterPro" id="IPR016155">
    <property type="entry name" value="Mopterin_synth/thiamin_S_b"/>
</dbReference>
<evidence type="ECO:0000313" key="2">
    <source>
        <dbReference type="Proteomes" id="UP000731907"/>
    </source>
</evidence>
<dbReference type="EMBL" id="JAAATX020000009">
    <property type="protein sequence ID" value="MBU9698833.1"/>
    <property type="molecule type" value="Genomic_DNA"/>
</dbReference>
<dbReference type="Pfam" id="PF02597">
    <property type="entry name" value="ThiS"/>
    <property type="match status" value="1"/>
</dbReference>
<dbReference type="RefSeq" id="WP_161762950.1">
    <property type="nucleotide sequence ID" value="NZ_JAAATX020000009.1"/>
</dbReference>
<dbReference type="Proteomes" id="UP000731907">
    <property type="component" value="Unassembled WGS sequence"/>
</dbReference>
<dbReference type="InterPro" id="IPR010035">
    <property type="entry name" value="Thi_S"/>
</dbReference>
<accession>A0ABS6J513</accession>
<evidence type="ECO:0000313" key="1">
    <source>
        <dbReference type="EMBL" id="MBU9698833.1"/>
    </source>
</evidence>
<dbReference type="SUPFAM" id="SSF54285">
    <property type="entry name" value="MoaD/ThiS"/>
    <property type="match status" value="1"/>
</dbReference>
<keyword evidence="2" id="KW-1185">Reference proteome</keyword>
<dbReference type="InterPro" id="IPR012675">
    <property type="entry name" value="Beta-grasp_dom_sf"/>
</dbReference>
<proteinExistence type="predicted"/>
<reference evidence="1 2" key="1">
    <citation type="submission" date="2021-06" db="EMBL/GenBank/DDBJ databases">
        <title>Rhodobacteraceae bacterium strain HSP-20.</title>
        <authorList>
            <person name="Chen W.-M."/>
        </authorList>
    </citation>
    <scope>NUCLEOTIDE SEQUENCE [LARGE SCALE GENOMIC DNA]</scope>
    <source>
        <strain evidence="1 2">HSP-20</strain>
    </source>
</reference>
<dbReference type="Gene3D" id="3.10.20.30">
    <property type="match status" value="1"/>
</dbReference>
<organism evidence="1 2">
    <name type="scientific">Paragemmobacter amnigenus</name>
    <dbReference type="NCBI Taxonomy" id="2852097"/>
    <lineage>
        <taxon>Bacteria</taxon>
        <taxon>Pseudomonadati</taxon>
        <taxon>Pseudomonadota</taxon>
        <taxon>Alphaproteobacteria</taxon>
        <taxon>Rhodobacterales</taxon>
        <taxon>Paracoccaceae</taxon>
        <taxon>Paragemmobacter</taxon>
    </lineage>
</organism>